<reference evidence="1 2" key="2">
    <citation type="journal article" date="2021" name="Int. J. Syst. Evol. Microbiol.">
        <title>Isolation and Polyphasic Characterization of Desulfuromonas versatilis sp. Nov., an Electrogenic Bacteria Capable of Versatile Metabolism Isolated from a Graphene Oxide-Reducing Enrichment Culture.</title>
        <authorList>
            <person name="Xie L."/>
            <person name="Yoshida N."/>
            <person name="Ishii S."/>
            <person name="Meng L."/>
        </authorList>
    </citation>
    <scope>NUCLEOTIDE SEQUENCE [LARGE SCALE GENOMIC DNA]</scope>
    <source>
        <strain evidence="1 2">NIT-T3</strain>
    </source>
</reference>
<sequence>MEIDPDALRHLISHRTEEIEEYVSGTGYLPRTVIGVATFFLDNDGNTDLLTAKQQVTFARFLKPLLEARPRQQAGDD</sequence>
<dbReference type="RefSeq" id="WP_221249574.1">
    <property type="nucleotide sequence ID" value="NZ_AP024355.1"/>
</dbReference>
<protein>
    <submittedName>
        <fullName evidence="1">Uncharacterized protein</fullName>
    </submittedName>
</protein>
<keyword evidence="2" id="KW-1185">Reference proteome</keyword>
<evidence type="ECO:0000313" key="2">
    <source>
        <dbReference type="Proteomes" id="UP001319827"/>
    </source>
</evidence>
<dbReference type="EMBL" id="AP024355">
    <property type="protein sequence ID" value="BCR06201.1"/>
    <property type="molecule type" value="Genomic_DNA"/>
</dbReference>
<gene>
    <name evidence="1" type="ORF">DESUT3_32700</name>
</gene>
<organism evidence="1 2">
    <name type="scientific">Desulfuromonas versatilis</name>
    <dbReference type="NCBI Taxonomy" id="2802975"/>
    <lineage>
        <taxon>Bacteria</taxon>
        <taxon>Pseudomonadati</taxon>
        <taxon>Thermodesulfobacteriota</taxon>
        <taxon>Desulfuromonadia</taxon>
        <taxon>Desulfuromonadales</taxon>
        <taxon>Desulfuromonadaceae</taxon>
        <taxon>Desulfuromonas</taxon>
    </lineage>
</organism>
<name>A0ABN6E1K6_9BACT</name>
<proteinExistence type="predicted"/>
<accession>A0ABN6E1K6</accession>
<reference evidence="1 2" key="1">
    <citation type="journal article" date="2016" name="C (Basel)">
        <title>Selective Growth of and Electricity Production by Marine Exoelectrogenic Bacteria in Self-Aggregated Hydrogel of Microbially Reduced Graphene Oxide.</title>
        <authorList>
            <person name="Yoshida N."/>
            <person name="Goto Y."/>
            <person name="Miyata Y."/>
        </authorList>
    </citation>
    <scope>NUCLEOTIDE SEQUENCE [LARGE SCALE GENOMIC DNA]</scope>
    <source>
        <strain evidence="1 2">NIT-T3</strain>
    </source>
</reference>
<evidence type="ECO:0000313" key="1">
    <source>
        <dbReference type="EMBL" id="BCR06201.1"/>
    </source>
</evidence>
<dbReference type="Proteomes" id="UP001319827">
    <property type="component" value="Chromosome"/>
</dbReference>